<dbReference type="AlphaFoldDB" id="A0A0B4DHI7"/>
<dbReference type="Pfam" id="PF03729">
    <property type="entry name" value="DUF308"/>
    <property type="match status" value="1"/>
</dbReference>
<feature type="transmembrane region" description="Helical" evidence="1">
    <location>
        <begin position="41"/>
        <end position="61"/>
    </location>
</feature>
<comment type="caution">
    <text evidence="2">The sequence shown here is derived from an EMBL/GenBank/DDBJ whole genome shotgun (WGS) entry which is preliminary data.</text>
</comment>
<proteinExistence type="predicted"/>
<feature type="transmembrane region" description="Helical" evidence="1">
    <location>
        <begin position="98"/>
        <end position="118"/>
    </location>
</feature>
<dbReference type="InterPro" id="IPR005325">
    <property type="entry name" value="DUF308_memb"/>
</dbReference>
<feature type="transmembrane region" description="Helical" evidence="1">
    <location>
        <begin position="156"/>
        <end position="177"/>
    </location>
</feature>
<dbReference type="STRING" id="172043.RM53_16350"/>
<dbReference type="Proteomes" id="UP000031166">
    <property type="component" value="Unassembled WGS sequence"/>
</dbReference>
<protein>
    <submittedName>
        <fullName evidence="2">Membrane protein</fullName>
    </submittedName>
</protein>
<feature type="transmembrane region" description="Helical" evidence="1">
    <location>
        <begin position="73"/>
        <end position="92"/>
    </location>
</feature>
<evidence type="ECO:0000313" key="3">
    <source>
        <dbReference type="Proteomes" id="UP000031166"/>
    </source>
</evidence>
<gene>
    <name evidence="2" type="ORF">RM53_16350</name>
</gene>
<evidence type="ECO:0000313" key="2">
    <source>
        <dbReference type="EMBL" id="KIC53738.1"/>
    </source>
</evidence>
<dbReference type="PANTHER" id="PTHR34989">
    <property type="entry name" value="PROTEIN HDED"/>
    <property type="match status" value="1"/>
</dbReference>
<dbReference type="PANTHER" id="PTHR34989:SF1">
    <property type="entry name" value="PROTEIN HDED"/>
    <property type="match status" value="1"/>
</dbReference>
<keyword evidence="1" id="KW-0472">Membrane</keyword>
<reference evidence="2 3" key="1">
    <citation type="submission" date="2014-12" db="EMBL/GenBank/DDBJ databases">
        <title>Genome sequencing of Brevundimonas nasdae TPW30.</title>
        <authorList>
            <person name="Tan P.W."/>
            <person name="Chan K.-G."/>
        </authorList>
    </citation>
    <scope>NUCLEOTIDE SEQUENCE [LARGE SCALE GENOMIC DNA]</scope>
    <source>
        <strain evidence="2 3">TPW30</strain>
    </source>
</reference>
<feature type="transmembrane region" description="Helical" evidence="1">
    <location>
        <begin position="15"/>
        <end position="35"/>
    </location>
</feature>
<keyword evidence="1" id="KW-0812">Transmembrane</keyword>
<evidence type="ECO:0000256" key="1">
    <source>
        <dbReference type="SAM" id="Phobius"/>
    </source>
</evidence>
<keyword evidence="1" id="KW-1133">Transmembrane helix</keyword>
<sequence length="184" mass="19122">MDTHFNPLGDFLSRAWWLLLLRGLAAIAFGVLTFVWPQVTLLTLVILYGVYAILDGAFALLGAIRGGGLAPRWWLAVVGLVGLAAGAVALALPDLTAVALVVIIGAAAIARGIFEIVGAIQLRKTIRKEWLLILSGAISVLFGLAVIAAPGAGALALVWLIGAWAIVAGVLTVALALKLRKITS</sequence>
<organism evidence="2 3">
    <name type="scientific">Brevundimonas nasdae</name>
    <dbReference type="NCBI Taxonomy" id="172043"/>
    <lineage>
        <taxon>Bacteria</taxon>
        <taxon>Pseudomonadati</taxon>
        <taxon>Pseudomonadota</taxon>
        <taxon>Alphaproteobacteria</taxon>
        <taxon>Caulobacterales</taxon>
        <taxon>Caulobacteraceae</taxon>
        <taxon>Brevundimonas</taxon>
    </lineage>
</organism>
<dbReference type="InterPro" id="IPR052712">
    <property type="entry name" value="Acid_resist_chaperone_HdeD"/>
</dbReference>
<name>A0A0B4DHI7_9CAUL</name>
<accession>A0A0B4DHI7</accession>
<dbReference type="RefSeq" id="WP_039248748.1">
    <property type="nucleotide sequence ID" value="NZ_JWSY01000056.1"/>
</dbReference>
<dbReference type="EMBL" id="JWSY01000056">
    <property type="protein sequence ID" value="KIC53738.1"/>
    <property type="molecule type" value="Genomic_DNA"/>
</dbReference>
<feature type="transmembrane region" description="Helical" evidence="1">
    <location>
        <begin position="130"/>
        <end position="150"/>
    </location>
</feature>
<dbReference type="GO" id="GO:0005886">
    <property type="term" value="C:plasma membrane"/>
    <property type="evidence" value="ECO:0007669"/>
    <property type="project" value="TreeGrafter"/>
</dbReference>